<comment type="caution">
    <text evidence="11">The sequence shown here is derived from an EMBL/GenBank/DDBJ whole genome shotgun (WGS) entry which is preliminary data.</text>
</comment>
<comment type="similarity">
    <text evidence="2 9">Belongs to the CN hydrolase family. Apolipoprotein N-acyltransferase subfamily.</text>
</comment>
<evidence type="ECO:0000256" key="3">
    <source>
        <dbReference type="ARBA" id="ARBA00022475"/>
    </source>
</evidence>
<keyword evidence="4 9" id="KW-0808">Transferase</keyword>
<evidence type="ECO:0000313" key="12">
    <source>
        <dbReference type="Proteomes" id="UP000287022"/>
    </source>
</evidence>
<dbReference type="GO" id="GO:0016410">
    <property type="term" value="F:N-acyltransferase activity"/>
    <property type="evidence" value="ECO:0007669"/>
    <property type="project" value="UniProtKB-UniRule"/>
</dbReference>
<comment type="pathway">
    <text evidence="9">Protein modification; lipoprotein biosynthesis (N-acyl transfer).</text>
</comment>
<keyword evidence="12" id="KW-1185">Reference proteome</keyword>
<dbReference type="GO" id="GO:0042158">
    <property type="term" value="P:lipoprotein biosynthetic process"/>
    <property type="evidence" value="ECO:0007669"/>
    <property type="project" value="UniProtKB-UniRule"/>
</dbReference>
<reference evidence="12" key="1">
    <citation type="journal article" date="2018" name="Front. Microbiol.">
        <title>Genome-Based Analysis Reveals the Taxonomy and Diversity of the Family Idiomarinaceae.</title>
        <authorList>
            <person name="Liu Y."/>
            <person name="Lai Q."/>
            <person name="Shao Z."/>
        </authorList>
    </citation>
    <scope>NUCLEOTIDE SEQUENCE [LARGE SCALE GENOMIC DNA]</scope>
    <source>
        <strain evidence="12">c121</strain>
    </source>
</reference>
<evidence type="ECO:0000259" key="10">
    <source>
        <dbReference type="PROSITE" id="PS50263"/>
    </source>
</evidence>
<evidence type="ECO:0000313" key="11">
    <source>
        <dbReference type="EMBL" id="RUO74254.1"/>
    </source>
</evidence>
<feature type="transmembrane region" description="Helical" evidence="9">
    <location>
        <begin position="91"/>
        <end position="112"/>
    </location>
</feature>
<keyword evidence="7 9" id="KW-0472">Membrane</keyword>
<dbReference type="STRING" id="1122124.GCA_000423165_00880"/>
<feature type="transmembrane region" description="Helical" evidence="9">
    <location>
        <begin position="485"/>
        <end position="507"/>
    </location>
</feature>
<dbReference type="SUPFAM" id="SSF56317">
    <property type="entry name" value="Carbon-nitrogen hydrolase"/>
    <property type="match status" value="1"/>
</dbReference>
<dbReference type="InterPro" id="IPR003010">
    <property type="entry name" value="C-N_Hydrolase"/>
</dbReference>
<comment type="catalytic activity">
    <reaction evidence="9">
        <text>N-terminal S-1,2-diacyl-sn-glyceryl-L-cysteinyl-[lipoprotein] + a glycerophospholipid = N-acyl-S-1,2-diacyl-sn-glyceryl-L-cysteinyl-[lipoprotein] + a 2-acyl-sn-glycero-3-phospholipid + H(+)</text>
        <dbReference type="Rhea" id="RHEA:48228"/>
        <dbReference type="Rhea" id="RHEA-COMP:14681"/>
        <dbReference type="Rhea" id="RHEA-COMP:14684"/>
        <dbReference type="ChEBI" id="CHEBI:15378"/>
        <dbReference type="ChEBI" id="CHEBI:136912"/>
        <dbReference type="ChEBI" id="CHEBI:140656"/>
        <dbReference type="ChEBI" id="CHEBI:140657"/>
        <dbReference type="ChEBI" id="CHEBI:140660"/>
        <dbReference type="EC" id="2.3.1.269"/>
    </reaction>
</comment>
<dbReference type="GO" id="GO:0005886">
    <property type="term" value="C:plasma membrane"/>
    <property type="evidence" value="ECO:0007669"/>
    <property type="project" value="UniProtKB-SubCell"/>
</dbReference>
<keyword evidence="6 9" id="KW-1133">Transmembrane helix</keyword>
<evidence type="ECO:0000256" key="2">
    <source>
        <dbReference type="ARBA" id="ARBA00010065"/>
    </source>
</evidence>
<dbReference type="CDD" id="cd07571">
    <property type="entry name" value="ALP_N-acyl_transferase"/>
    <property type="match status" value="1"/>
</dbReference>
<evidence type="ECO:0000256" key="1">
    <source>
        <dbReference type="ARBA" id="ARBA00004651"/>
    </source>
</evidence>
<organism evidence="11 12">
    <name type="scientific">Pseudidiomarina sediminum</name>
    <dbReference type="NCBI Taxonomy" id="431675"/>
    <lineage>
        <taxon>Bacteria</taxon>
        <taxon>Pseudomonadati</taxon>
        <taxon>Pseudomonadota</taxon>
        <taxon>Gammaproteobacteria</taxon>
        <taxon>Alteromonadales</taxon>
        <taxon>Idiomarinaceae</taxon>
        <taxon>Pseudidiomarina</taxon>
    </lineage>
</organism>
<dbReference type="InterPro" id="IPR045378">
    <property type="entry name" value="LNT_N"/>
</dbReference>
<dbReference type="PROSITE" id="PS50263">
    <property type="entry name" value="CN_HYDROLASE"/>
    <property type="match status" value="1"/>
</dbReference>
<keyword evidence="11" id="KW-0449">Lipoprotein</keyword>
<evidence type="ECO:0000256" key="4">
    <source>
        <dbReference type="ARBA" id="ARBA00022679"/>
    </source>
</evidence>
<dbReference type="RefSeq" id="WP_034727999.1">
    <property type="nucleotide sequence ID" value="NZ_PIQE01000001.1"/>
</dbReference>
<evidence type="ECO:0000256" key="8">
    <source>
        <dbReference type="ARBA" id="ARBA00023315"/>
    </source>
</evidence>
<gene>
    <name evidence="9" type="primary">lnt</name>
    <name evidence="11" type="ORF">CWI80_02595</name>
</gene>
<feature type="transmembrane region" description="Helical" evidence="9">
    <location>
        <begin position="162"/>
        <end position="186"/>
    </location>
</feature>
<dbReference type="PANTHER" id="PTHR38686:SF1">
    <property type="entry name" value="APOLIPOPROTEIN N-ACYLTRANSFERASE"/>
    <property type="match status" value="1"/>
</dbReference>
<feature type="domain" description="CN hydrolase" evidence="10">
    <location>
        <begin position="225"/>
        <end position="475"/>
    </location>
</feature>
<comment type="subcellular location">
    <subcellularLocation>
        <location evidence="1 9">Cell membrane</location>
        <topology evidence="1 9">Multi-pass membrane protein</topology>
    </subcellularLocation>
</comment>
<keyword evidence="5 9" id="KW-0812">Transmembrane</keyword>
<name>A0A432Z8N6_9GAMM</name>
<dbReference type="PANTHER" id="PTHR38686">
    <property type="entry name" value="APOLIPOPROTEIN N-ACYLTRANSFERASE"/>
    <property type="match status" value="1"/>
</dbReference>
<dbReference type="Pfam" id="PF20154">
    <property type="entry name" value="LNT_N"/>
    <property type="match status" value="1"/>
</dbReference>
<dbReference type="EMBL" id="PIQE01000001">
    <property type="protein sequence ID" value="RUO74254.1"/>
    <property type="molecule type" value="Genomic_DNA"/>
</dbReference>
<keyword evidence="3 9" id="KW-1003">Cell membrane</keyword>
<feature type="transmembrane region" description="Helical" evidence="9">
    <location>
        <begin position="124"/>
        <end position="142"/>
    </location>
</feature>
<evidence type="ECO:0000256" key="9">
    <source>
        <dbReference type="HAMAP-Rule" id="MF_01148"/>
    </source>
</evidence>
<dbReference type="NCBIfam" id="TIGR00546">
    <property type="entry name" value="lnt"/>
    <property type="match status" value="1"/>
</dbReference>
<accession>A0A432Z8N6</accession>
<feature type="transmembrane region" description="Helical" evidence="9">
    <location>
        <begin position="35"/>
        <end position="52"/>
    </location>
</feature>
<feature type="transmembrane region" description="Helical" evidence="9">
    <location>
        <begin position="12"/>
        <end position="29"/>
    </location>
</feature>
<dbReference type="InterPro" id="IPR036526">
    <property type="entry name" value="C-N_Hydrolase_sf"/>
</dbReference>
<dbReference type="Gene3D" id="3.60.110.10">
    <property type="entry name" value="Carbon-nitrogen hydrolase"/>
    <property type="match status" value="1"/>
</dbReference>
<protein>
    <recommendedName>
        <fullName evidence="9">Apolipoprotein N-acyltransferase</fullName>
        <shortName evidence="9">ALP N-acyltransferase</shortName>
        <ecNumber evidence="9">2.3.1.269</ecNumber>
    </recommendedName>
</protein>
<evidence type="ECO:0000256" key="6">
    <source>
        <dbReference type="ARBA" id="ARBA00022989"/>
    </source>
</evidence>
<sequence>MARLKRRWQAALSRLGSVALGALLVFSYAPFEQAWLPFIVFPLLVFLLHTKNPDNAWRLGYYFGFGWFAAGLSWIYVSIDSFGGLHPIASVAILLVLFSYLSLFPAFALWLWRWLSVRIHPAGYWSLPLTWLIAESVRGWFLTGFPWLELGYTQTDTWLASYATWFGGAGISSILLLLALLVVRFVQQRHWRYPAVAFGALVLPLVLTQLNQVSRTGESLKVGLVQGNIPQSIKWNPDQHWPNLKTYLELTRQLYNDHDVIIWPESAVTMPEPYTDDILAILHDEMSETSTALMTGIVDIQDEAYYNSVITLGQDGTGHVDEPYQHGHSNRFKKHQLLPIGEFVPFESLLRPLAPLFNLPMSSFSRGEYVQQPLRAQGREFNTAICYEIAFPNQVQANFTDTTNFLLTVSNDTWFGRSHGPAQHMQIARMRAIELARPLIRSTNSGITAITDERGRWLARAPQFVATTISAEVPIVQGLTPYTLLGVWGSWLLAGLILIGGAFPVVIRRQNK</sequence>
<evidence type="ECO:0000256" key="5">
    <source>
        <dbReference type="ARBA" id="ARBA00022692"/>
    </source>
</evidence>
<evidence type="ECO:0000256" key="7">
    <source>
        <dbReference type="ARBA" id="ARBA00023136"/>
    </source>
</evidence>
<dbReference type="InterPro" id="IPR004563">
    <property type="entry name" value="Apolipo_AcylTrfase"/>
</dbReference>
<dbReference type="Proteomes" id="UP000287022">
    <property type="component" value="Unassembled WGS sequence"/>
</dbReference>
<keyword evidence="8 9" id="KW-0012">Acyltransferase</keyword>
<feature type="transmembrane region" description="Helical" evidence="9">
    <location>
        <begin position="59"/>
        <end position="79"/>
    </location>
</feature>
<dbReference type="UniPathway" id="UPA00666"/>
<comment type="function">
    <text evidence="9">Catalyzes the phospholipid dependent N-acylation of the N-terminal cysteine of apolipoprotein, the last step in lipoprotein maturation.</text>
</comment>
<dbReference type="AlphaFoldDB" id="A0A432Z8N6"/>
<dbReference type="EC" id="2.3.1.269" evidence="9"/>
<proteinExistence type="inferred from homology"/>
<dbReference type="Pfam" id="PF00795">
    <property type="entry name" value="CN_hydrolase"/>
    <property type="match status" value="1"/>
</dbReference>
<dbReference type="HAMAP" id="MF_01148">
    <property type="entry name" value="Lnt"/>
    <property type="match status" value="1"/>
</dbReference>
<feature type="transmembrane region" description="Helical" evidence="9">
    <location>
        <begin position="193"/>
        <end position="210"/>
    </location>
</feature>